<evidence type="ECO:0000256" key="3">
    <source>
        <dbReference type="ARBA" id="ARBA00023002"/>
    </source>
</evidence>
<dbReference type="AlphaFoldDB" id="B7PTF3"/>
<dbReference type="EMBL" id="DS785531">
    <property type="protein sequence ID" value="EEC09875.1"/>
    <property type="molecule type" value="Genomic_DNA"/>
</dbReference>
<dbReference type="InterPro" id="IPR005399">
    <property type="entry name" value="K_chnl_volt-dep_bsu_KCNAB-rel"/>
</dbReference>
<evidence type="ECO:0000313" key="7">
    <source>
        <dbReference type="Proteomes" id="UP000001555"/>
    </source>
</evidence>
<dbReference type="VEuPathDB" id="VectorBase:ISCP_013101"/>
<keyword evidence="5" id="KW-0813">Transport</keyword>
<dbReference type="InParanoid" id="B7PTF3"/>
<evidence type="ECO:0000256" key="2">
    <source>
        <dbReference type="ARBA" id="ARBA00022857"/>
    </source>
</evidence>
<dbReference type="Proteomes" id="UP000001555">
    <property type="component" value="Unassembled WGS sequence"/>
</dbReference>
<reference evidence="6" key="2">
    <citation type="submission" date="2020-05" db="UniProtKB">
        <authorList>
            <consortium name="EnsemblMetazoa"/>
        </authorList>
    </citation>
    <scope>IDENTIFICATION</scope>
    <source>
        <strain evidence="6">wikel</strain>
    </source>
</reference>
<evidence type="ECO:0000259" key="4">
    <source>
        <dbReference type="Pfam" id="PF00248"/>
    </source>
</evidence>
<name>B7PTF3_IXOSC</name>
<feature type="domain" description="NADP-dependent oxidoreductase" evidence="4">
    <location>
        <begin position="27"/>
        <end position="87"/>
    </location>
</feature>
<organism>
    <name type="scientific">Ixodes scapularis</name>
    <name type="common">Black-legged tick</name>
    <name type="synonym">Deer tick</name>
    <dbReference type="NCBI Taxonomy" id="6945"/>
    <lineage>
        <taxon>Eukaryota</taxon>
        <taxon>Metazoa</taxon>
        <taxon>Ecdysozoa</taxon>
        <taxon>Arthropoda</taxon>
        <taxon>Chelicerata</taxon>
        <taxon>Arachnida</taxon>
        <taxon>Acari</taxon>
        <taxon>Parasitiformes</taxon>
        <taxon>Ixodida</taxon>
        <taxon>Ixodoidea</taxon>
        <taxon>Ixodidae</taxon>
        <taxon>Ixodinae</taxon>
        <taxon>Ixodes</taxon>
    </lineage>
</organism>
<accession>B7PTF3</accession>
<dbReference type="STRING" id="6945.B7PTF3"/>
<dbReference type="PANTHER" id="PTHR43150:SF2">
    <property type="entry name" value="HYPERKINETIC, ISOFORM M"/>
    <property type="match status" value="1"/>
</dbReference>
<keyword evidence="5" id="KW-0406">Ion transport</keyword>
<dbReference type="HOGENOM" id="CLU_1837303_0_0_1"/>
<protein>
    <submittedName>
        <fullName evidence="5 6">Potassium channel beta, putative</fullName>
    </submittedName>
</protein>
<dbReference type="VEuPathDB" id="VectorBase:ISCW006913"/>
<sequence length="140" mass="15618">MEAIQLTQYISAVTDKVDIPEKAVCEHGGRVPRYQSKLQELSYIADRLGCTCNQLTIAWCLKCENVHTVLVGASSVDQLYDHLAALQEPWLGRPIPESPRTMSEQHIALECDDVVVVAPEDSRTGVQRFFSSVMRACVIQ</sequence>
<dbReference type="Gene3D" id="3.20.20.100">
    <property type="entry name" value="NADP-dependent oxidoreductase domain"/>
    <property type="match status" value="1"/>
</dbReference>
<dbReference type="EMBL" id="ABJB010925296">
    <property type="status" value="NOT_ANNOTATED_CDS"/>
    <property type="molecule type" value="Genomic_DNA"/>
</dbReference>
<dbReference type="EnsemblMetazoa" id="ISCW006913-RA">
    <property type="protein sequence ID" value="ISCW006913-PA"/>
    <property type="gene ID" value="ISCW006913"/>
</dbReference>
<keyword evidence="7" id="KW-1185">Reference proteome</keyword>
<dbReference type="OrthoDB" id="1720422at2759"/>
<keyword evidence="5" id="KW-0407">Ion channel</keyword>
<reference evidence="5 7" key="1">
    <citation type="submission" date="2008-03" db="EMBL/GenBank/DDBJ databases">
        <title>Annotation of Ixodes scapularis.</title>
        <authorList>
            <consortium name="Ixodes scapularis Genome Project Consortium"/>
            <person name="Caler E."/>
            <person name="Hannick L.I."/>
            <person name="Bidwell S."/>
            <person name="Joardar V."/>
            <person name="Thiagarajan M."/>
            <person name="Amedeo P."/>
            <person name="Galinsky K.J."/>
            <person name="Schobel S."/>
            <person name="Inman J."/>
            <person name="Hostetler J."/>
            <person name="Miller J."/>
            <person name="Hammond M."/>
            <person name="Megy K."/>
            <person name="Lawson D."/>
            <person name="Kodira C."/>
            <person name="Sutton G."/>
            <person name="Meyer J."/>
            <person name="Hill C.A."/>
            <person name="Birren B."/>
            <person name="Nene V."/>
            <person name="Collins F."/>
            <person name="Alarcon-Chaidez F."/>
            <person name="Wikel S."/>
            <person name="Strausberg R."/>
        </authorList>
    </citation>
    <scope>NUCLEOTIDE SEQUENCE [LARGE SCALE GENOMIC DNA]</scope>
    <source>
        <strain evidence="7">Wikel</strain>
        <strain evidence="5">Wikel colony</strain>
    </source>
</reference>
<evidence type="ECO:0000256" key="1">
    <source>
        <dbReference type="ARBA" id="ARBA00006515"/>
    </source>
</evidence>
<gene>
    <name evidence="5" type="ORF">IscW_ISCW006913</name>
</gene>
<dbReference type="InterPro" id="IPR036812">
    <property type="entry name" value="NAD(P)_OxRdtase_dom_sf"/>
</dbReference>
<keyword evidence="3" id="KW-0560">Oxidoreductase</keyword>
<dbReference type="SUPFAM" id="SSF51430">
    <property type="entry name" value="NAD(P)-linked oxidoreductase"/>
    <property type="match status" value="1"/>
</dbReference>
<dbReference type="GO" id="GO:0034220">
    <property type="term" value="P:monoatomic ion transmembrane transport"/>
    <property type="evidence" value="ECO:0007669"/>
    <property type="project" value="UniProtKB-KW"/>
</dbReference>
<dbReference type="InterPro" id="IPR023210">
    <property type="entry name" value="NADP_OxRdtase_dom"/>
</dbReference>
<dbReference type="PaxDb" id="6945-B7PTF3"/>
<comment type="similarity">
    <text evidence="1">Belongs to the shaker potassium channel beta subunit family.</text>
</comment>
<evidence type="ECO:0000313" key="5">
    <source>
        <dbReference type="EMBL" id="EEC09875.1"/>
    </source>
</evidence>
<dbReference type="VEuPathDB" id="VectorBase:ISCI006913"/>
<dbReference type="Pfam" id="PF00248">
    <property type="entry name" value="Aldo_ket_red"/>
    <property type="match status" value="1"/>
</dbReference>
<dbReference type="PANTHER" id="PTHR43150">
    <property type="entry name" value="HYPERKINETIC, ISOFORM M"/>
    <property type="match status" value="1"/>
</dbReference>
<dbReference type="PRINTS" id="PR01577">
    <property type="entry name" value="KCNABCHANNEL"/>
</dbReference>
<dbReference type="GO" id="GO:0016491">
    <property type="term" value="F:oxidoreductase activity"/>
    <property type="evidence" value="ECO:0007669"/>
    <property type="project" value="UniProtKB-KW"/>
</dbReference>
<keyword evidence="2" id="KW-0521">NADP</keyword>
<proteinExistence type="inferred from homology"/>
<evidence type="ECO:0000313" key="6">
    <source>
        <dbReference type="EnsemblMetazoa" id="ISCW006913-PA"/>
    </source>
</evidence>